<dbReference type="RefSeq" id="WP_371756127.1">
    <property type="nucleotide sequence ID" value="NZ_JAYJLD010000065.1"/>
</dbReference>
<name>A0ABU5ZNB1_9BACL</name>
<protein>
    <submittedName>
        <fullName evidence="1">MoaD/ThiS family protein</fullName>
    </submittedName>
</protein>
<proteinExistence type="predicted"/>
<dbReference type="InterPro" id="IPR016155">
    <property type="entry name" value="Mopterin_synth/thiamin_S_b"/>
</dbReference>
<organism evidence="1 2">
    <name type="scientific">Ferviditalea candida</name>
    <dbReference type="NCBI Taxonomy" id="3108399"/>
    <lineage>
        <taxon>Bacteria</taxon>
        <taxon>Bacillati</taxon>
        <taxon>Bacillota</taxon>
        <taxon>Bacilli</taxon>
        <taxon>Bacillales</taxon>
        <taxon>Paenibacillaceae</taxon>
        <taxon>Ferviditalea</taxon>
    </lineage>
</organism>
<reference evidence="1" key="1">
    <citation type="submission" date="2023-12" db="EMBL/GenBank/DDBJ databases">
        <title>Fervidustalea candida gen. nov., sp. nov., a novel member of the family Paenibacillaceae isolated from a geothermal area.</title>
        <authorList>
            <person name="Li W.-J."/>
            <person name="Jiao J.-Y."/>
            <person name="Chen Y."/>
        </authorList>
    </citation>
    <scope>NUCLEOTIDE SEQUENCE</scope>
    <source>
        <strain evidence="1">SYSU GA230002</strain>
    </source>
</reference>
<evidence type="ECO:0000313" key="2">
    <source>
        <dbReference type="Proteomes" id="UP001310386"/>
    </source>
</evidence>
<gene>
    <name evidence="1" type="ORF">VF724_20535</name>
</gene>
<evidence type="ECO:0000313" key="1">
    <source>
        <dbReference type="EMBL" id="MEB3104004.1"/>
    </source>
</evidence>
<sequence length="80" mass="8865">MASPQSQIMTVKVSSLIPWKTDLLPEYTVDSNTTIRKFCEAIGIEWDVEALVFINNQIAHGNEILQQGDHILLMVPVVGG</sequence>
<dbReference type="Pfam" id="PF02597">
    <property type="entry name" value="ThiS"/>
    <property type="match status" value="1"/>
</dbReference>
<dbReference type="Proteomes" id="UP001310386">
    <property type="component" value="Unassembled WGS sequence"/>
</dbReference>
<accession>A0ABU5ZNB1</accession>
<dbReference type="SUPFAM" id="SSF54285">
    <property type="entry name" value="MoaD/ThiS"/>
    <property type="match status" value="1"/>
</dbReference>
<comment type="caution">
    <text evidence="1">The sequence shown here is derived from an EMBL/GenBank/DDBJ whole genome shotgun (WGS) entry which is preliminary data.</text>
</comment>
<keyword evidence="2" id="KW-1185">Reference proteome</keyword>
<dbReference type="EMBL" id="JAYJLD010000065">
    <property type="protein sequence ID" value="MEB3104004.1"/>
    <property type="molecule type" value="Genomic_DNA"/>
</dbReference>
<dbReference type="InterPro" id="IPR003749">
    <property type="entry name" value="ThiS/MoaD-like"/>
</dbReference>